<dbReference type="AlphaFoldDB" id="A0A1J1ABZ1"/>
<reference evidence="2" key="1">
    <citation type="submission" date="2016-08" db="EMBL/GenBank/DDBJ databases">
        <title>Discovery of first anaerobic lithoheterotrophic haloarchae widely represented in hypersaline habitats.</title>
        <authorList>
            <person name="Sorokin D.Y."/>
            <person name="Kublanov I.V."/>
            <person name="Roman P."/>
            <person name="Sinninghe Damste J.S."/>
            <person name="Golyshin P.N."/>
            <person name="Rojo D."/>
            <person name="Ciordia S."/>
            <person name="Mena Md.C."/>
            <person name="Ferrer M."/>
            <person name="Smedile F."/>
            <person name="Messina E."/>
            <person name="La Cono V."/>
            <person name="Yakimov M.M."/>
        </authorList>
    </citation>
    <scope>NUCLEOTIDE SEQUENCE [LARGE SCALE GENOMIC DNA]</scope>
    <source>
        <strain evidence="2">HSR6</strain>
    </source>
</reference>
<dbReference type="Proteomes" id="UP000186165">
    <property type="component" value="Chromosome"/>
</dbReference>
<evidence type="ECO:0000313" key="1">
    <source>
        <dbReference type="EMBL" id="APE95397.1"/>
    </source>
</evidence>
<protein>
    <submittedName>
        <fullName evidence="1">Uncharacterized protein</fullName>
    </submittedName>
</protein>
<keyword evidence="2" id="KW-1185">Reference proteome</keyword>
<name>A0A1J1ABZ1_9EURY</name>
<dbReference type="KEGG" id="hhsr:HSR6_0944"/>
<sequence>MTRIVTPFSRTRQSGGTGLWPSQEWRLTPEVCRRRHSRLVYRAFDWPSFAMTTLWSAEAYRGYQSIGGSNPSGPTPFTPEAQRRRARGQFCVGCGFEPERSFAPTVVQIPPAPLPSSYSPNRHSE</sequence>
<accession>A0A1J1ABZ1</accession>
<organism evidence="1 2">
    <name type="scientific">Halodesulfurarchaeum formicicum</name>
    <dbReference type="NCBI Taxonomy" id="1873524"/>
    <lineage>
        <taxon>Archaea</taxon>
        <taxon>Methanobacteriati</taxon>
        <taxon>Methanobacteriota</taxon>
        <taxon>Stenosarchaea group</taxon>
        <taxon>Halobacteria</taxon>
        <taxon>Halobacteriales</taxon>
        <taxon>Halobacteriaceae</taxon>
        <taxon>Halodesulfurarchaeum</taxon>
    </lineage>
</organism>
<proteinExistence type="predicted"/>
<evidence type="ECO:0000313" key="2">
    <source>
        <dbReference type="Proteomes" id="UP000186165"/>
    </source>
</evidence>
<dbReference type="EMBL" id="CP016804">
    <property type="protein sequence ID" value="APE95397.1"/>
    <property type="molecule type" value="Genomic_DNA"/>
</dbReference>
<gene>
    <name evidence="1" type="ORF">HSR6_0944</name>
</gene>